<gene>
    <name evidence="4" type="ORF">C0Z20_30610</name>
</gene>
<evidence type="ECO:0000313" key="4">
    <source>
        <dbReference type="EMBL" id="PMS29862.1"/>
    </source>
</evidence>
<dbReference type="InterPro" id="IPR022998">
    <property type="entry name" value="ThiamineP_synth_TenI"/>
</dbReference>
<comment type="pathway">
    <text evidence="1">Cofactor biosynthesis; thiamine diphosphate biosynthesis.</text>
</comment>
<dbReference type="OrthoDB" id="9810648at2"/>
<evidence type="ECO:0000313" key="5">
    <source>
        <dbReference type="Proteomes" id="UP000235777"/>
    </source>
</evidence>
<name>A0A2N7WKB8_9BURK</name>
<dbReference type="GO" id="GO:0009228">
    <property type="term" value="P:thiamine biosynthetic process"/>
    <property type="evidence" value="ECO:0007669"/>
    <property type="project" value="UniProtKB-KW"/>
</dbReference>
<dbReference type="PANTHER" id="PTHR20857">
    <property type="entry name" value="THIAMINE-PHOSPHATE PYROPHOSPHORYLASE"/>
    <property type="match status" value="1"/>
</dbReference>
<dbReference type="CDD" id="cd00564">
    <property type="entry name" value="TMP_TenI"/>
    <property type="match status" value="1"/>
</dbReference>
<accession>A0A2N7WKB8</accession>
<organism evidence="4 5">
    <name type="scientific">Trinickia symbiotica</name>
    <dbReference type="NCBI Taxonomy" id="863227"/>
    <lineage>
        <taxon>Bacteria</taxon>
        <taxon>Pseudomonadati</taxon>
        <taxon>Pseudomonadota</taxon>
        <taxon>Betaproteobacteria</taxon>
        <taxon>Burkholderiales</taxon>
        <taxon>Burkholderiaceae</taxon>
        <taxon>Trinickia</taxon>
    </lineage>
</organism>
<comment type="caution">
    <text evidence="4">The sequence shown here is derived from an EMBL/GenBank/DDBJ whole genome shotgun (WGS) entry which is preliminary data.</text>
</comment>
<dbReference type="EMBL" id="PNYC01000038">
    <property type="protein sequence ID" value="PMS29862.1"/>
    <property type="molecule type" value="Genomic_DNA"/>
</dbReference>
<dbReference type="SUPFAM" id="SSF51391">
    <property type="entry name" value="Thiamin phosphate synthase"/>
    <property type="match status" value="1"/>
</dbReference>
<dbReference type="InterPro" id="IPR036206">
    <property type="entry name" value="ThiamineP_synth_sf"/>
</dbReference>
<evidence type="ECO:0000256" key="2">
    <source>
        <dbReference type="ARBA" id="ARBA00022977"/>
    </source>
</evidence>
<dbReference type="STRING" id="863227.GCA_000373005_04000"/>
<feature type="domain" description="Thiamine phosphate synthase/TenI" evidence="3">
    <location>
        <begin position="25"/>
        <end position="212"/>
    </location>
</feature>
<dbReference type="GO" id="GO:0004789">
    <property type="term" value="F:thiamine-phosphate diphosphorylase activity"/>
    <property type="evidence" value="ECO:0007669"/>
    <property type="project" value="TreeGrafter"/>
</dbReference>
<dbReference type="PANTHER" id="PTHR20857:SF15">
    <property type="entry name" value="THIAMINE-PHOSPHATE SYNTHASE"/>
    <property type="match status" value="1"/>
</dbReference>
<dbReference type="InterPro" id="IPR013785">
    <property type="entry name" value="Aldolase_TIM"/>
</dbReference>
<dbReference type="Proteomes" id="UP000235777">
    <property type="component" value="Unassembled WGS sequence"/>
</dbReference>
<dbReference type="Pfam" id="PF02581">
    <property type="entry name" value="TMP-TENI"/>
    <property type="match status" value="1"/>
</dbReference>
<protein>
    <submittedName>
        <fullName evidence="4">Thiamine phosphate synthase</fullName>
    </submittedName>
</protein>
<sequence length="214" mass="22532">MRIETDLPELLLITPEPEPDADGRFGRFLDQLDRALARGIALVQLRAKRLDAARFDELAAQALILSHGRGARLIVNGPRGHAAIVAAPNPSASGLDPTGHGGGVAGADGFHLTSEQLMKRSTRALSDAKLLSAACHTEEQLARAERVGADFVTLSPVLPTASHPGAPTLGWERFGECVGRARVPVYALGGMTREHCAKARALGAQGIASITGLW</sequence>
<keyword evidence="2" id="KW-0784">Thiamine biosynthesis</keyword>
<evidence type="ECO:0000256" key="1">
    <source>
        <dbReference type="ARBA" id="ARBA00004948"/>
    </source>
</evidence>
<proteinExistence type="predicted"/>
<dbReference type="RefSeq" id="WP_018442598.1">
    <property type="nucleotide sequence ID" value="NZ_KB890187.1"/>
</dbReference>
<dbReference type="Gene3D" id="3.20.20.70">
    <property type="entry name" value="Aldolase class I"/>
    <property type="match status" value="1"/>
</dbReference>
<evidence type="ECO:0000259" key="3">
    <source>
        <dbReference type="Pfam" id="PF02581"/>
    </source>
</evidence>
<reference evidence="4 5" key="1">
    <citation type="submission" date="2018-01" db="EMBL/GenBank/DDBJ databases">
        <title>Whole genome analyses suggest that Burkholderia sensu lato contains two further novel genera in the rhizoxinica-symbiotica group Mycetohabitans gen. nov., and Trinickia gen. nov.: implications for the evolution of diazotrophy and nodulation in the Burkholderiaceae.</title>
        <authorList>
            <person name="Estrada-de los Santos P."/>
            <person name="Palmer M."/>
            <person name="Chavez-Ramirez B."/>
            <person name="Beukes C."/>
            <person name="Steenkamp E.T."/>
            <person name="Hirsch A.M."/>
            <person name="Manyaka P."/>
            <person name="Maluk M."/>
            <person name="Lafos M."/>
            <person name="Crook M."/>
            <person name="Gross E."/>
            <person name="Simon M.F."/>
            <person name="Bueno dos Reis Junior F."/>
            <person name="Poole P.S."/>
            <person name="Venter S.N."/>
            <person name="James E.K."/>
        </authorList>
    </citation>
    <scope>NUCLEOTIDE SEQUENCE [LARGE SCALE GENOMIC DNA]</scope>
    <source>
        <strain evidence="4 5">JPY 581</strain>
    </source>
</reference>
<dbReference type="GO" id="GO:0005737">
    <property type="term" value="C:cytoplasm"/>
    <property type="evidence" value="ECO:0007669"/>
    <property type="project" value="TreeGrafter"/>
</dbReference>
<keyword evidence="5" id="KW-1185">Reference proteome</keyword>
<dbReference type="AlphaFoldDB" id="A0A2N7WKB8"/>